<dbReference type="InterPro" id="IPR011990">
    <property type="entry name" value="TPR-like_helical_dom_sf"/>
</dbReference>
<comment type="caution">
    <text evidence="1">The sequence shown here is derived from an EMBL/GenBank/DDBJ whole genome shotgun (WGS) entry which is preliminary data.</text>
</comment>
<evidence type="ECO:0008006" key="3">
    <source>
        <dbReference type="Google" id="ProtNLM"/>
    </source>
</evidence>
<dbReference type="EMBL" id="AMRM01000002">
    <property type="protein sequence ID" value="EKF20585.1"/>
    <property type="molecule type" value="Genomic_DNA"/>
</dbReference>
<reference evidence="1 2" key="1">
    <citation type="journal article" date="2012" name="J. Bacteriol.">
        <title>Genome Sequence of Nitratireductor pacificus Type Strain pht-3B.</title>
        <authorList>
            <person name="Lai Q."/>
            <person name="Li G."/>
            <person name="Shao Z."/>
        </authorList>
    </citation>
    <scope>NUCLEOTIDE SEQUENCE [LARGE SCALE GENOMIC DNA]</scope>
    <source>
        <strain evidence="2">pht-3B</strain>
    </source>
</reference>
<name>K2MIQ6_9HYPH</name>
<gene>
    <name evidence="1" type="ORF">NA2_02334</name>
</gene>
<sequence length="528" mass="57795">MIFAQDPKRLLVPRWRSVSDTIRAGELDALPGKPALGAVELAEQGKREFSQKQARWAETLKVEDAEELVAAAIVSGVTTNEVCRAAAAILKDPAAQSGSRRLAQGILEPLPQDAPRPALVTRAEIQQLKRLVVKSPHDALRVAELSRLYTLLGQRKPAIVAMRRALALADTNRYVLRSAVRLLIHVGREDEAAALIADHGLTERDPWLMAAAVGAAQAAGHGGRLMRAASRMVMSDNHSAFSLSELRASLATEHLNAGEIKLARRQFRLSLKAPTENALAQAKWAQGVDKAIEISSDLMGRPEAHEAHALDTARIGHWERSLVATGEWKADERFSGKPFVHASWISTGPLNSPADALPWLQEGLVANPDDPSLLNNLAVAKAMLGDLDRADDALTRARKNAEDDAFPLILAATEGLIAFRRGDPISGAALYQQALSTCVEKRLPHQWLRVAAYLARELAAIDFRYAKATLDQIEIVETEMRKRGHTISQEISAVTNSVRDSTEKEVTDNEWNWDLSILSKLRDSLLLN</sequence>
<dbReference type="eggNOG" id="COG0457">
    <property type="taxonomic scope" value="Bacteria"/>
</dbReference>
<dbReference type="PATRIC" id="fig|391937.3.peg.483"/>
<keyword evidence="2" id="KW-1185">Reference proteome</keyword>
<dbReference type="Proteomes" id="UP000006786">
    <property type="component" value="Unassembled WGS sequence"/>
</dbReference>
<accession>K2MIQ6</accession>
<proteinExistence type="predicted"/>
<dbReference type="Gene3D" id="1.25.40.10">
    <property type="entry name" value="Tetratricopeptide repeat domain"/>
    <property type="match status" value="2"/>
</dbReference>
<dbReference type="SUPFAM" id="SSF48452">
    <property type="entry name" value="TPR-like"/>
    <property type="match status" value="2"/>
</dbReference>
<evidence type="ECO:0000313" key="2">
    <source>
        <dbReference type="Proteomes" id="UP000006786"/>
    </source>
</evidence>
<dbReference type="AlphaFoldDB" id="K2MIQ6"/>
<protein>
    <recommendedName>
        <fullName evidence="3">TPR repeat-containing protein</fullName>
    </recommendedName>
</protein>
<organism evidence="1 2">
    <name type="scientific">Nitratireductor pacificus pht-3B</name>
    <dbReference type="NCBI Taxonomy" id="391937"/>
    <lineage>
        <taxon>Bacteria</taxon>
        <taxon>Pseudomonadati</taxon>
        <taxon>Pseudomonadota</taxon>
        <taxon>Alphaproteobacteria</taxon>
        <taxon>Hyphomicrobiales</taxon>
        <taxon>Phyllobacteriaceae</taxon>
        <taxon>Nitratireductor</taxon>
    </lineage>
</organism>
<evidence type="ECO:0000313" key="1">
    <source>
        <dbReference type="EMBL" id="EKF20585.1"/>
    </source>
</evidence>